<dbReference type="SUPFAM" id="SSF55781">
    <property type="entry name" value="GAF domain-like"/>
    <property type="match status" value="2"/>
</dbReference>
<dbReference type="InterPro" id="IPR003018">
    <property type="entry name" value="GAF"/>
</dbReference>
<dbReference type="AlphaFoldDB" id="A0A921DTR2"/>
<name>A0A921DTR2_9BACT</name>
<organism evidence="2 3">
    <name type="scientific">Mailhella massiliensis</name>
    <dbReference type="NCBI Taxonomy" id="1903261"/>
    <lineage>
        <taxon>Bacteria</taxon>
        <taxon>Pseudomonadati</taxon>
        <taxon>Thermodesulfobacteriota</taxon>
        <taxon>Desulfovibrionia</taxon>
        <taxon>Desulfovibrionales</taxon>
        <taxon>Desulfovibrionaceae</taxon>
        <taxon>Mailhella</taxon>
    </lineage>
</organism>
<gene>
    <name evidence="2" type="ORF">K8W16_12100</name>
</gene>
<sequence length="322" mass="35421">MIVKNPVESILALAASVFDAYSVVLFEAPRTGQGAQIMAAYSQGDHIDQNAVIYPGKGLAGWILRNRSPIVVGSIDENQAYLGYYKEDWEPEICSFLGCPLPDGGILCIDSFQRHAFSPEKQKLIAVFADMLSQVQGMEGKAESGESERYLHALDQLVELRRNYPGWKSYLGMIFPVLLEATGFTYAAFASRVEGSSTYIMEGEYPPMLLDGQKSGEFSIHNDIIGWVFRNEEAVYSDGFSGPAPVFGKREGIPAFSSTVCIPVSVNKSTCGVLCLAMEEARSISDELKAFLRLAADDLARLLEVLSLRYRIRMAEKAPGNK</sequence>
<comment type="caution">
    <text evidence="2">The sequence shown here is derived from an EMBL/GenBank/DDBJ whole genome shotgun (WGS) entry which is preliminary data.</text>
</comment>
<dbReference type="EMBL" id="DYZA01000249">
    <property type="protein sequence ID" value="HJD98372.1"/>
    <property type="molecule type" value="Genomic_DNA"/>
</dbReference>
<feature type="domain" description="GAF" evidence="1">
    <location>
        <begin position="9"/>
        <end position="134"/>
    </location>
</feature>
<evidence type="ECO:0000313" key="2">
    <source>
        <dbReference type="EMBL" id="HJD98372.1"/>
    </source>
</evidence>
<reference evidence="2" key="2">
    <citation type="submission" date="2021-09" db="EMBL/GenBank/DDBJ databases">
        <authorList>
            <person name="Gilroy R."/>
        </authorList>
    </citation>
    <scope>NUCLEOTIDE SEQUENCE</scope>
    <source>
        <strain evidence="2">ChiGjej2B2-19336</strain>
    </source>
</reference>
<proteinExistence type="predicted"/>
<evidence type="ECO:0000313" key="3">
    <source>
        <dbReference type="Proteomes" id="UP000698963"/>
    </source>
</evidence>
<dbReference type="InterPro" id="IPR029016">
    <property type="entry name" value="GAF-like_dom_sf"/>
</dbReference>
<accession>A0A921DTR2</accession>
<dbReference type="Pfam" id="PF01590">
    <property type="entry name" value="GAF"/>
    <property type="match status" value="1"/>
</dbReference>
<evidence type="ECO:0000259" key="1">
    <source>
        <dbReference type="Pfam" id="PF01590"/>
    </source>
</evidence>
<dbReference type="Proteomes" id="UP000698963">
    <property type="component" value="Unassembled WGS sequence"/>
</dbReference>
<dbReference type="RefSeq" id="WP_304124217.1">
    <property type="nucleotide sequence ID" value="NZ_DYZA01000249.1"/>
</dbReference>
<reference evidence="2" key="1">
    <citation type="journal article" date="2021" name="PeerJ">
        <title>Extensive microbial diversity within the chicken gut microbiome revealed by metagenomics and culture.</title>
        <authorList>
            <person name="Gilroy R."/>
            <person name="Ravi A."/>
            <person name="Getino M."/>
            <person name="Pursley I."/>
            <person name="Horton D.L."/>
            <person name="Alikhan N.F."/>
            <person name="Baker D."/>
            <person name="Gharbi K."/>
            <person name="Hall N."/>
            <person name="Watson M."/>
            <person name="Adriaenssens E.M."/>
            <person name="Foster-Nyarko E."/>
            <person name="Jarju S."/>
            <person name="Secka A."/>
            <person name="Antonio M."/>
            <person name="Oren A."/>
            <person name="Chaudhuri R.R."/>
            <person name="La Ragione R."/>
            <person name="Hildebrand F."/>
            <person name="Pallen M.J."/>
        </authorList>
    </citation>
    <scope>NUCLEOTIDE SEQUENCE</scope>
    <source>
        <strain evidence="2">ChiGjej2B2-19336</strain>
    </source>
</reference>
<dbReference type="Gene3D" id="3.30.450.40">
    <property type="match status" value="2"/>
</dbReference>
<protein>
    <submittedName>
        <fullName evidence="2">GAF domain-containing protein</fullName>
    </submittedName>
</protein>